<keyword evidence="3" id="KW-1185">Reference proteome</keyword>
<organism evidence="2 3">
    <name type="scientific">Rugamonas aquatica</name>
    <dbReference type="NCBI Taxonomy" id="2743357"/>
    <lineage>
        <taxon>Bacteria</taxon>
        <taxon>Pseudomonadati</taxon>
        <taxon>Pseudomonadota</taxon>
        <taxon>Betaproteobacteria</taxon>
        <taxon>Burkholderiales</taxon>
        <taxon>Oxalobacteraceae</taxon>
        <taxon>Telluria group</taxon>
        <taxon>Rugamonas</taxon>
    </lineage>
</organism>
<evidence type="ECO:0000256" key="1">
    <source>
        <dbReference type="SAM" id="MobiDB-lite"/>
    </source>
</evidence>
<dbReference type="Proteomes" id="UP000440498">
    <property type="component" value="Unassembled WGS sequence"/>
</dbReference>
<feature type="compositionally biased region" description="Basic and acidic residues" evidence="1">
    <location>
        <begin position="55"/>
        <end position="66"/>
    </location>
</feature>
<comment type="caution">
    <text evidence="2">The sequence shown here is derived from an EMBL/GenBank/DDBJ whole genome shotgun (WGS) entry which is preliminary data.</text>
</comment>
<protein>
    <submittedName>
        <fullName evidence="2">Uncharacterized protein</fullName>
    </submittedName>
</protein>
<feature type="compositionally biased region" description="Polar residues" evidence="1">
    <location>
        <begin position="1"/>
        <end position="12"/>
    </location>
</feature>
<sequence>MIMAQNQKPQDTGKQSGTPGSQQSGSRGGSQQQSVDTSRDTKNKENSDPAQRQSGTRDERGNRDER</sequence>
<dbReference type="EMBL" id="WHUG01000001">
    <property type="protein sequence ID" value="MQA36821.1"/>
    <property type="molecule type" value="Genomic_DNA"/>
</dbReference>
<feature type="compositionally biased region" description="Low complexity" evidence="1">
    <location>
        <begin position="13"/>
        <end position="34"/>
    </location>
</feature>
<proteinExistence type="predicted"/>
<dbReference type="AlphaFoldDB" id="A0A6A7MUY5"/>
<reference evidence="2 3" key="1">
    <citation type="submission" date="2019-10" db="EMBL/GenBank/DDBJ databases">
        <title>Two novel species isolated from a subtropical stream in China.</title>
        <authorList>
            <person name="Lu H."/>
        </authorList>
    </citation>
    <scope>NUCLEOTIDE SEQUENCE [LARGE SCALE GENOMIC DNA]</scope>
    <source>
        <strain evidence="2 3">FT29W</strain>
    </source>
</reference>
<feature type="compositionally biased region" description="Basic and acidic residues" evidence="1">
    <location>
        <begin position="37"/>
        <end position="47"/>
    </location>
</feature>
<evidence type="ECO:0000313" key="2">
    <source>
        <dbReference type="EMBL" id="MQA36821.1"/>
    </source>
</evidence>
<feature type="region of interest" description="Disordered" evidence="1">
    <location>
        <begin position="1"/>
        <end position="66"/>
    </location>
</feature>
<evidence type="ECO:0000313" key="3">
    <source>
        <dbReference type="Proteomes" id="UP000440498"/>
    </source>
</evidence>
<gene>
    <name evidence="2" type="ORF">GEV02_01555</name>
</gene>
<accession>A0A6A7MUY5</accession>
<name>A0A6A7MUY5_9BURK</name>